<evidence type="ECO:0000256" key="1">
    <source>
        <dbReference type="ARBA" id="ARBA00023015"/>
    </source>
</evidence>
<dbReference type="SMART" id="SM00380">
    <property type="entry name" value="AP2"/>
    <property type="match status" value="1"/>
</dbReference>
<name>A0A2R4ME78_9HYPH</name>
<evidence type="ECO:0000256" key="4">
    <source>
        <dbReference type="SAM" id="MobiDB-lite"/>
    </source>
</evidence>
<dbReference type="InterPro" id="IPR001471">
    <property type="entry name" value="AP2/ERF_dom"/>
</dbReference>
<organism evidence="6 7">
    <name type="scientific">Maritalea myrionectae</name>
    <dbReference type="NCBI Taxonomy" id="454601"/>
    <lineage>
        <taxon>Bacteria</taxon>
        <taxon>Pseudomonadati</taxon>
        <taxon>Pseudomonadota</taxon>
        <taxon>Alphaproteobacteria</taxon>
        <taxon>Hyphomicrobiales</taxon>
        <taxon>Devosiaceae</taxon>
        <taxon>Maritalea</taxon>
    </lineage>
</organism>
<dbReference type="KEGG" id="mmyr:MXMO3_01670"/>
<dbReference type="InterPro" id="IPR036955">
    <property type="entry name" value="AP2/ERF_dom_sf"/>
</dbReference>
<dbReference type="Gene3D" id="3.90.75.20">
    <property type="match status" value="1"/>
</dbReference>
<dbReference type="Gene3D" id="3.30.730.10">
    <property type="entry name" value="AP2/ERF domain"/>
    <property type="match status" value="1"/>
</dbReference>
<evidence type="ECO:0000256" key="3">
    <source>
        <dbReference type="ARBA" id="ARBA00023163"/>
    </source>
</evidence>
<sequence length="168" mass="19078">MSELTQKELFSIIKYDPETGILTWAQDRGSNARKGQKIGSQTEYGYVVFVINGRRYRAHRIAFLYMTGRWPAECVDHINGIRHDNRWENLREASKAENCRNASKRRDNSSGYKGVSHHKATGKFQAQIRVNKKNTNLGIFPTAKEAFSAYCVASRKMHGAFSNTGESS</sequence>
<dbReference type="InterPro" id="IPR003615">
    <property type="entry name" value="HNH_nuc"/>
</dbReference>
<evidence type="ECO:0000259" key="5">
    <source>
        <dbReference type="PROSITE" id="PS51032"/>
    </source>
</evidence>
<dbReference type="SUPFAM" id="SSF54171">
    <property type="entry name" value="DNA-binding domain"/>
    <property type="match status" value="1"/>
</dbReference>
<feature type="region of interest" description="Disordered" evidence="4">
    <location>
        <begin position="98"/>
        <end position="119"/>
    </location>
</feature>
<dbReference type="GO" id="GO:0003677">
    <property type="term" value="F:DNA binding"/>
    <property type="evidence" value="ECO:0007669"/>
    <property type="project" value="UniProtKB-KW"/>
</dbReference>
<keyword evidence="2" id="KW-0238">DNA-binding</keyword>
<dbReference type="EMBL" id="CP021330">
    <property type="protein sequence ID" value="AVX04196.1"/>
    <property type="molecule type" value="Genomic_DNA"/>
</dbReference>
<dbReference type="AlphaFoldDB" id="A0A2R4ME78"/>
<dbReference type="SUPFAM" id="SSF54060">
    <property type="entry name" value="His-Me finger endonucleases"/>
    <property type="match status" value="1"/>
</dbReference>
<reference evidence="6 7" key="1">
    <citation type="submission" date="2017-05" db="EMBL/GenBank/DDBJ databases">
        <title>Genome Analysis of Maritalea myrionectae HL2708#5.</title>
        <authorList>
            <consortium name="Cotde Inc.-PKNU"/>
            <person name="Jang D."/>
            <person name="Oh H.-M."/>
        </authorList>
    </citation>
    <scope>NUCLEOTIDE SEQUENCE [LARGE SCALE GENOMIC DNA]</scope>
    <source>
        <strain evidence="6 7">HL2708#5</strain>
    </source>
</reference>
<keyword evidence="1" id="KW-0805">Transcription regulation</keyword>
<dbReference type="RefSeq" id="WP_117395547.1">
    <property type="nucleotide sequence ID" value="NZ_CP021330.1"/>
</dbReference>
<dbReference type="InterPro" id="IPR016177">
    <property type="entry name" value="DNA-bd_dom_sf"/>
</dbReference>
<keyword evidence="3" id="KW-0804">Transcription</keyword>
<dbReference type="PROSITE" id="PS51032">
    <property type="entry name" value="AP2_ERF"/>
    <property type="match status" value="1"/>
</dbReference>
<dbReference type="InterPro" id="IPR044925">
    <property type="entry name" value="His-Me_finger_sf"/>
</dbReference>
<proteinExistence type="predicted"/>
<gene>
    <name evidence="6" type="ORF">MXMO3_01670</name>
</gene>
<feature type="domain" description="AP2/ERF" evidence="5">
    <location>
        <begin position="111"/>
        <end position="167"/>
    </location>
</feature>
<dbReference type="Proteomes" id="UP000258927">
    <property type="component" value="Chromosome"/>
</dbReference>
<evidence type="ECO:0000313" key="7">
    <source>
        <dbReference type="Proteomes" id="UP000258927"/>
    </source>
</evidence>
<evidence type="ECO:0000313" key="6">
    <source>
        <dbReference type="EMBL" id="AVX04196.1"/>
    </source>
</evidence>
<protein>
    <recommendedName>
        <fullName evidence="5">AP2/ERF domain-containing protein</fullName>
    </recommendedName>
</protein>
<dbReference type="GO" id="GO:0003700">
    <property type="term" value="F:DNA-binding transcription factor activity"/>
    <property type="evidence" value="ECO:0007669"/>
    <property type="project" value="InterPro"/>
</dbReference>
<evidence type="ECO:0000256" key="2">
    <source>
        <dbReference type="ARBA" id="ARBA00023125"/>
    </source>
</evidence>
<accession>A0A2R4ME78</accession>
<dbReference type="Pfam" id="PF13392">
    <property type="entry name" value="HNH_3"/>
    <property type="match status" value="1"/>
</dbReference>
<keyword evidence="7" id="KW-1185">Reference proteome</keyword>
<feature type="compositionally biased region" description="Basic and acidic residues" evidence="4">
    <location>
        <begin position="98"/>
        <end position="108"/>
    </location>
</feature>